<dbReference type="Proteomes" id="UP001596333">
    <property type="component" value="Unassembled WGS sequence"/>
</dbReference>
<feature type="domain" description="PD-(D/E)XK endonuclease-like" evidence="2">
    <location>
        <begin position="482"/>
        <end position="686"/>
    </location>
</feature>
<gene>
    <name evidence="3" type="ORF">ACFQEY_10125</name>
</gene>
<feature type="region of interest" description="Disordered" evidence="1">
    <location>
        <begin position="696"/>
        <end position="738"/>
    </location>
</feature>
<feature type="compositionally biased region" description="Acidic residues" evidence="1">
    <location>
        <begin position="728"/>
        <end position="738"/>
    </location>
</feature>
<keyword evidence="4" id="KW-1185">Reference proteome</keyword>
<evidence type="ECO:0000313" key="3">
    <source>
        <dbReference type="EMBL" id="MFC6889367.1"/>
    </source>
</evidence>
<accession>A0ABD5UIS3</accession>
<dbReference type="Pfam" id="PF12705">
    <property type="entry name" value="PDDEXK_1"/>
    <property type="match status" value="1"/>
</dbReference>
<organism evidence="3 4">
    <name type="scientific">Halorubrum trueperi</name>
    <dbReference type="NCBI Taxonomy" id="2004704"/>
    <lineage>
        <taxon>Archaea</taxon>
        <taxon>Methanobacteriati</taxon>
        <taxon>Methanobacteriota</taxon>
        <taxon>Stenosarchaea group</taxon>
        <taxon>Halobacteria</taxon>
        <taxon>Halobacteriales</taxon>
        <taxon>Haloferacaceae</taxon>
        <taxon>Halorubrum</taxon>
    </lineage>
</organism>
<comment type="caution">
    <text evidence="3">The sequence shown here is derived from an EMBL/GenBank/DDBJ whole genome shotgun (WGS) entry which is preliminary data.</text>
</comment>
<feature type="compositionally biased region" description="Low complexity" evidence="1">
    <location>
        <begin position="709"/>
        <end position="727"/>
    </location>
</feature>
<evidence type="ECO:0000256" key="1">
    <source>
        <dbReference type="SAM" id="MobiDB-lite"/>
    </source>
</evidence>
<dbReference type="EMBL" id="JBHSXI010000011">
    <property type="protein sequence ID" value="MFC6889367.1"/>
    <property type="molecule type" value="Genomic_DNA"/>
</dbReference>
<dbReference type="AlphaFoldDB" id="A0ABD5UIS3"/>
<dbReference type="RefSeq" id="WP_379768083.1">
    <property type="nucleotide sequence ID" value="NZ_JBHSXI010000011.1"/>
</dbReference>
<protein>
    <submittedName>
        <fullName evidence="3">PD-(D/E)XK nuclease family protein</fullName>
    </submittedName>
</protein>
<proteinExistence type="predicted"/>
<dbReference type="InterPro" id="IPR038726">
    <property type="entry name" value="PDDEXK_AddAB-type"/>
</dbReference>
<evidence type="ECO:0000313" key="4">
    <source>
        <dbReference type="Proteomes" id="UP001596333"/>
    </source>
</evidence>
<reference evidence="3 4" key="1">
    <citation type="journal article" date="2019" name="Int. J. Syst. Evol. Microbiol.">
        <title>The Global Catalogue of Microorganisms (GCM) 10K type strain sequencing project: providing services to taxonomists for standard genome sequencing and annotation.</title>
        <authorList>
            <consortium name="The Broad Institute Genomics Platform"/>
            <consortium name="The Broad Institute Genome Sequencing Center for Infectious Disease"/>
            <person name="Wu L."/>
            <person name="Ma J."/>
        </authorList>
    </citation>
    <scope>NUCLEOTIDE SEQUENCE [LARGE SCALE GENOMIC DNA]</scope>
    <source>
        <strain evidence="3 4">Y73</strain>
    </source>
</reference>
<name>A0ABD5UIS3_9EURY</name>
<sequence length="901" mass="101342">MSFPRAKSPRQLYDEVRSYDRVITPDGPLASALNRHLDRTHLGPFAIPPRRLAAGRRQESEDRLAFLGMIDHEDVSWKRCAYAVGNILQCWEHQGSHDAIFEYDAYVDDATERAVERIADLETASMKLATETIDPDLDVVVVEPDMLTRLERAYLPAEYDAVDLFTDARFELPPFRIHDSPAAIVETVIGAVSDANADNVGIVLDRESEYSPLIESALEAAEIPFFGGPGFTDRSEHRLFVHLLRTAHRGTDTRLSEIRSLLTAFGVDVDVADEDKRLHELDDAELAWLNDFCRDIREYTFSDALSAFERRVDGALDSFRAELEKLGIVDERVTEARVDDLSFYLQTYDVPVERENEGVLLADAKSASYVGREVVFYLGLDDRWTHSAPRRPWVDRDAQFTRNFESFQLLLQSGGQQHYLVQDSTGGSPVTPCLYFEELLDTEYDRFSDLPATSHQIGSTQRPDDGFEKSSIDAPVETVETISKSSLNTYVNSPRDYYFSRIVDGPEKAYLTEGDLLHDFAEFYANHPKAVDETVLAEVVDLMLDDVRPLIRSVDERTRRTEYRASLETIVSYLDANPPTDGAFLTPSSGGDNAVAAHFDRDVDSPVTERRFTDEELGINGMIDLVQSTSALLDYKSGSEHSAKSIVKHAALSEPTDEPDFQALLYLTYWRSQTPDERLSFTFFYVTELVDEVIAGSDSGDSDSDDSDSAGSDSNDSGSADTASDVAVGDDGDSVSDVDLDDALTTVTYYPESPTEHVRREEFFEYLREEGAQKCRKVLSKIDYQTYAALFDAAPLVETTDSDELIESAFGETMIDRFKAEIGEYKYVTTGSEQVMRKITERQQAAFFKSDLDAFESFVDERLTELNRRRAGDEPFPVEGLAGEPNYRRVDNRDLLLEGER</sequence>
<evidence type="ECO:0000259" key="2">
    <source>
        <dbReference type="Pfam" id="PF12705"/>
    </source>
</evidence>